<dbReference type="RefSeq" id="WP_285273629.1">
    <property type="nucleotide sequence ID" value="NZ_JASNVW010000002.1"/>
</dbReference>
<evidence type="ECO:0000259" key="1">
    <source>
        <dbReference type="PROSITE" id="PS50910"/>
    </source>
</evidence>
<reference evidence="2 3" key="1">
    <citation type="submission" date="2023-05" db="EMBL/GenBank/DDBJ databases">
        <title>A new hyperthermophilic archaea 'Ignisphaera cupida' sp. nov. and description of the family 'Ignisphaeraceae' fam. nov.</title>
        <authorList>
            <person name="Podosokorskaya O.A."/>
            <person name="Elcheninov A.G."/>
            <person name="Klukina A."/>
            <person name="Merkel A.Y."/>
        </authorList>
    </citation>
    <scope>NUCLEOTIDE SEQUENCE [LARGE SCALE GENOMIC DNA]</scope>
    <source>
        <strain evidence="2 3">4213-co</strain>
    </source>
</reference>
<dbReference type="AlphaFoldDB" id="A0ABD4Z7H2"/>
<dbReference type="SUPFAM" id="SSF81593">
    <property type="entry name" value="Nucleotidyltransferase substrate binding subunit/domain"/>
    <property type="match status" value="1"/>
</dbReference>
<dbReference type="Pfam" id="PF05168">
    <property type="entry name" value="HEPN"/>
    <property type="match status" value="1"/>
</dbReference>
<comment type="caution">
    <text evidence="2">The sequence shown here is derived from an EMBL/GenBank/DDBJ whole genome shotgun (WGS) entry which is preliminary data.</text>
</comment>
<organism evidence="2 3">
    <name type="scientific">Ignisphaera cupida</name>
    <dbReference type="NCBI Taxonomy" id="3050454"/>
    <lineage>
        <taxon>Archaea</taxon>
        <taxon>Thermoproteota</taxon>
        <taxon>Thermoprotei</taxon>
        <taxon>Desulfurococcales</taxon>
        <taxon>Desulfurococcaceae</taxon>
        <taxon>Ignisphaera</taxon>
    </lineage>
</organism>
<sequence>MSYEEAELLKERAERFLENAKELIEKGVYDLAAFNLEQYCQLILKYLLLIETGTYPRTHSPIRLLEILSSIKPGLKILLDNENHYLMITKLEDAYIGARYLPRRYTEKEVKAMYRFVVEVFKRVVEGV</sequence>
<proteinExistence type="predicted"/>
<dbReference type="Gene3D" id="1.20.120.330">
    <property type="entry name" value="Nucleotidyltransferases domain 2"/>
    <property type="match status" value="1"/>
</dbReference>
<keyword evidence="3" id="KW-1185">Reference proteome</keyword>
<evidence type="ECO:0000313" key="2">
    <source>
        <dbReference type="EMBL" id="MDK6028654.1"/>
    </source>
</evidence>
<name>A0ABD4Z7H2_9CREN</name>
<gene>
    <name evidence="2" type="ORF">QPL79_04705</name>
</gene>
<evidence type="ECO:0000313" key="3">
    <source>
        <dbReference type="Proteomes" id="UP001529235"/>
    </source>
</evidence>
<dbReference type="SMART" id="SM00748">
    <property type="entry name" value="HEPN"/>
    <property type="match status" value="1"/>
</dbReference>
<dbReference type="InterPro" id="IPR007842">
    <property type="entry name" value="HEPN_dom"/>
</dbReference>
<feature type="domain" description="HEPN" evidence="1">
    <location>
        <begin position="10"/>
        <end position="128"/>
    </location>
</feature>
<dbReference type="EMBL" id="JASNVW010000002">
    <property type="protein sequence ID" value="MDK6028654.1"/>
    <property type="molecule type" value="Genomic_DNA"/>
</dbReference>
<accession>A0ABD4Z7H2</accession>
<dbReference type="PROSITE" id="PS50910">
    <property type="entry name" value="HEPN"/>
    <property type="match status" value="1"/>
</dbReference>
<dbReference type="Proteomes" id="UP001529235">
    <property type="component" value="Unassembled WGS sequence"/>
</dbReference>
<protein>
    <submittedName>
        <fullName evidence="2">HEPN domain-containing protein</fullName>
    </submittedName>
</protein>